<feature type="domain" description="BCS1 N-terminal" evidence="15">
    <location>
        <begin position="23"/>
        <end position="191"/>
    </location>
</feature>
<dbReference type="InterPro" id="IPR050747">
    <property type="entry name" value="Mitochondrial_chaperone_BCS1"/>
</dbReference>
<dbReference type="AlphaFoldDB" id="A0AA89BS10"/>
<organism evidence="16 17">
    <name type="scientific">Pinctada imbricata</name>
    <name type="common">Atlantic pearl-oyster</name>
    <name type="synonym">Pinctada martensii</name>
    <dbReference type="NCBI Taxonomy" id="66713"/>
    <lineage>
        <taxon>Eukaryota</taxon>
        <taxon>Metazoa</taxon>
        <taxon>Spiralia</taxon>
        <taxon>Lophotrochozoa</taxon>
        <taxon>Mollusca</taxon>
        <taxon>Bivalvia</taxon>
        <taxon>Autobranchia</taxon>
        <taxon>Pteriomorphia</taxon>
        <taxon>Pterioida</taxon>
        <taxon>Pterioidea</taxon>
        <taxon>Pteriidae</taxon>
        <taxon>Pinctada</taxon>
    </lineage>
</organism>
<dbReference type="EMBL" id="VSWD01000009">
    <property type="protein sequence ID" value="KAK3093339.1"/>
    <property type="molecule type" value="Genomic_DNA"/>
</dbReference>
<evidence type="ECO:0000256" key="12">
    <source>
        <dbReference type="ARBA" id="ARBA00032816"/>
    </source>
</evidence>
<comment type="similarity">
    <text evidence="2">Belongs to the AAA ATPase family. BCS1 subfamily.</text>
</comment>
<keyword evidence="6" id="KW-0999">Mitochondrion inner membrane</keyword>
<sequence>MGLGDLISSLKDNPYFGAGFGLLGVGLLASVGRKGVQFGGVFLRRRFMVTLEVPNKDKSYQWLLQWIATKGTKTQHLSVNTTFHQTETGRIMTRYDFVPGPGAHFFAYKNHFIRVERKREKNVMDVSSGTPFESVVLTTIGRKREIFFDILEDARQLALQREEGKTVTYIVGGSNWRQFGYPRRKRPLNSVVLDSGVSERIINDAQDFAMNQEWYTNRGIPYRRGYILYGPPGCGKSSALDYSICVLNLHDMGMADDRLHYLLSIAPERSIILLEDIDAVCFNRDLAAQNPTRFEGMGKLTLSGLLNALDGVTSSEGRLIFMTTNYIERLDSALIRPGRADVKEYIGYASDHQISVMFRRFYPDQSDSVIGKFVTDVRQHKQDVSVAQLQGLFLQYKDDPIGVCQNTHQLWSS</sequence>
<dbReference type="Pfam" id="PF00004">
    <property type="entry name" value="AAA"/>
    <property type="match status" value="1"/>
</dbReference>
<dbReference type="FunFam" id="3.40.50.300:FF:000768">
    <property type="entry name" value="Probable mitochondrial chaperone bcs1"/>
    <property type="match status" value="1"/>
</dbReference>
<keyword evidence="10" id="KW-0496">Mitochondrion</keyword>
<evidence type="ECO:0000256" key="2">
    <source>
        <dbReference type="ARBA" id="ARBA00007448"/>
    </source>
</evidence>
<name>A0AA89BS10_PINIB</name>
<keyword evidence="5 14" id="KW-0547">Nucleotide-binding</keyword>
<evidence type="ECO:0000256" key="8">
    <source>
        <dbReference type="ARBA" id="ARBA00022840"/>
    </source>
</evidence>
<comment type="catalytic activity">
    <reaction evidence="13">
        <text>ATP + H2O = ADP + phosphate + H(+)</text>
        <dbReference type="Rhea" id="RHEA:13065"/>
        <dbReference type="ChEBI" id="CHEBI:15377"/>
        <dbReference type="ChEBI" id="CHEBI:15378"/>
        <dbReference type="ChEBI" id="CHEBI:30616"/>
        <dbReference type="ChEBI" id="CHEBI:43474"/>
        <dbReference type="ChEBI" id="CHEBI:456216"/>
    </reaction>
    <physiologicalReaction direction="left-to-right" evidence="13">
        <dbReference type="Rhea" id="RHEA:13066"/>
    </physiologicalReaction>
</comment>
<dbReference type="Pfam" id="PF25426">
    <property type="entry name" value="AAA_lid_BCS1"/>
    <property type="match status" value="1"/>
</dbReference>
<keyword evidence="11" id="KW-0472">Membrane</keyword>
<dbReference type="SMART" id="SM01024">
    <property type="entry name" value="BCS1_N"/>
    <property type="match status" value="1"/>
</dbReference>
<dbReference type="Proteomes" id="UP001186944">
    <property type="component" value="Unassembled WGS sequence"/>
</dbReference>
<evidence type="ECO:0000259" key="15">
    <source>
        <dbReference type="SMART" id="SM01024"/>
    </source>
</evidence>
<proteinExistence type="inferred from homology"/>
<evidence type="ECO:0000256" key="14">
    <source>
        <dbReference type="RuleBase" id="RU003651"/>
    </source>
</evidence>
<protein>
    <recommendedName>
        <fullName evidence="3">Mitochondrial chaperone BCS1</fullName>
    </recommendedName>
    <alternativeName>
        <fullName evidence="12">BCS1-like protein</fullName>
    </alternativeName>
</protein>
<accession>A0AA89BS10</accession>
<dbReference type="InterPro" id="IPR014851">
    <property type="entry name" value="BCS1_N"/>
</dbReference>
<dbReference type="Gene3D" id="3.40.50.300">
    <property type="entry name" value="P-loop containing nucleotide triphosphate hydrolases"/>
    <property type="match status" value="1"/>
</dbReference>
<dbReference type="GO" id="GO:0005743">
    <property type="term" value="C:mitochondrial inner membrane"/>
    <property type="evidence" value="ECO:0007669"/>
    <property type="project" value="UniProtKB-SubCell"/>
</dbReference>
<dbReference type="CDD" id="cd19510">
    <property type="entry name" value="RecA-like_BCS1"/>
    <property type="match status" value="1"/>
</dbReference>
<keyword evidence="9" id="KW-1133">Transmembrane helix</keyword>
<dbReference type="PROSITE" id="PS00674">
    <property type="entry name" value="AAA"/>
    <property type="match status" value="1"/>
</dbReference>
<dbReference type="SUPFAM" id="SSF52540">
    <property type="entry name" value="P-loop containing nucleoside triphosphate hydrolases"/>
    <property type="match status" value="1"/>
</dbReference>
<dbReference type="InterPro" id="IPR003960">
    <property type="entry name" value="ATPase_AAA_CS"/>
</dbReference>
<evidence type="ECO:0000256" key="3">
    <source>
        <dbReference type="ARBA" id="ARBA00016942"/>
    </source>
</evidence>
<evidence type="ECO:0000256" key="13">
    <source>
        <dbReference type="ARBA" id="ARBA00048778"/>
    </source>
</evidence>
<dbReference type="GO" id="GO:0005524">
    <property type="term" value="F:ATP binding"/>
    <property type="evidence" value="ECO:0007669"/>
    <property type="project" value="UniProtKB-KW"/>
</dbReference>
<dbReference type="InterPro" id="IPR057495">
    <property type="entry name" value="AAA_lid_BCS1"/>
</dbReference>
<keyword evidence="7" id="KW-0378">Hydrolase</keyword>
<evidence type="ECO:0000256" key="1">
    <source>
        <dbReference type="ARBA" id="ARBA00004434"/>
    </source>
</evidence>
<keyword evidence="17" id="KW-1185">Reference proteome</keyword>
<dbReference type="PANTHER" id="PTHR23070">
    <property type="entry name" value="BCS1 AAA-TYPE ATPASE"/>
    <property type="match status" value="1"/>
</dbReference>
<keyword evidence="4" id="KW-0812">Transmembrane</keyword>
<evidence type="ECO:0000256" key="9">
    <source>
        <dbReference type="ARBA" id="ARBA00022989"/>
    </source>
</evidence>
<evidence type="ECO:0000256" key="11">
    <source>
        <dbReference type="ARBA" id="ARBA00023136"/>
    </source>
</evidence>
<evidence type="ECO:0000256" key="4">
    <source>
        <dbReference type="ARBA" id="ARBA00022692"/>
    </source>
</evidence>
<evidence type="ECO:0000313" key="17">
    <source>
        <dbReference type="Proteomes" id="UP001186944"/>
    </source>
</evidence>
<evidence type="ECO:0000256" key="7">
    <source>
        <dbReference type="ARBA" id="ARBA00022801"/>
    </source>
</evidence>
<gene>
    <name evidence="16" type="ORF">FSP39_014256</name>
</gene>
<dbReference type="Pfam" id="PF08740">
    <property type="entry name" value="BCS1_N"/>
    <property type="match status" value="1"/>
</dbReference>
<keyword evidence="8 14" id="KW-0067">ATP-binding</keyword>
<evidence type="ECO:0000256" key="6">
    <source>
        <dbReference type="ARBA" id="ARBA00022792"/>
    </source>
</evidence>
<comment type="subcellular location">
    <subcellularLocation>
        <location evidence="1">Mitochondrion inner membrane</location>
        <topology evidence="1">Single-pass membrane protein</topology>
    </subcellularLocation>
</comment>
<dbReference type="GO" id="GO:0034551">
    <property type="term" value="P:mitochondrial respiratory chain complex III assembly"/>
    <property type="evidence" value="ECO:0007669"/>
    <property type="project" value="UniProtKB-ARBA"/>
</dbReference>
<evidence type="ECO:0000256" key="10">
    <source>
        <dbReference type="ARBA" id="ARBA00023128"/>
    </source>
</evidence>
<dbReference type="InterPro" id="IPR003959">
    <property type="entry name" value="ATPase_AAA_core"/>
</dbReference>
<dbReference type="InterPro" id="IPR027417">
    <property type="entry name" value="P-loop_NTPase"/>
</dbReference>
<evidence type="ECO:0000313" key="16">
    <source>
        <dbReference type="EMBL" id="KAK3093339.1"/>
    </source>
</evidence>
<reference evidence="16" key="1">
    <citation type="submission" date="2019-08" db="EMBL/GenBank/DDBJ databases">
        <title>The improved chromosome-level genome for the pearl oyster Pinctada fucata martensii using PacBio sequencing and Hi-C.</title>
        <authorList>
            <person name="Zheng Z."/>
        </authorList>
    </citation>
    <scope>NUCLEOTIDE SEQUENCE</scope>
    <source>
        <strain evidence="16">ZZ-2019</strain>
        <tissue evidence="16">Adductor muscle</tissue>
    </source>
</reference>
<evidence type="ECO:0000256" key="5">
    <source>
        <dbReference type="ARBA" id="ARBA00022741"/>
    </source>
</evidence>
<comment type="caution">
    <text evidence="16">The sequence shown here is derived from an EMBL/GenBank/DDBJ whole genome shotgun (WGS) entry which is preliminary data.</text>
</comment>
<dbReference type="GO" id="GO:0016887">
    <property type="term" value="F:ATP hydrolysis activity"/>
    <property type="evidence" value="ECO:0007669"/>
    <property type="project" value="InterPro"/>
</dbReference>